<sequence length="468" mass="50635">MQDVDDTASGSGNHEPGADAAPDAPHTEQEHAPQAEPPESEHAPAEPHPDAPDAASDATAKHEDNAEPEHPATADATAHPDDAAAHTEHDAAGAQAEHGEHGEHGATPEEDPFGSHLLDQSEIDNLLGHTFGGFDEPEETGMERVIKAGFVAYERLPMLEIVFDRLVRILSATLRNFTNDNVEITIEGIRSLRFGDYMGAVPSSSMFAVFKAAQWDNYGLVVVDSAMSYSIIDILMGGPRGVGHAGVETRPHTAIERALIEKLITLTLNDLSIAFNPVCNVDLTFERLEVSSRFAAIARASNAVVLAKLHIDMEDRTGNMDLIIPYATLEPVRDQLSQQFMGEKFGRDSIWEDHLFSEILETDAQVSAVFDEKVVPLSEVLNLKIGSLMTFPHKNGAPFPIRLQCGQTPLFDGRLGKLGNKNAVKIQRRLVPPEEHHLPPPLGVPPQPPHPQPPAANATPDQTGGSPE</sequence>
<dbReference type="PANTHER" id="PTHR30034:SF3">
    <property type="entry name" value="FLAGELLAR MOTOR SWITCH PROTEIN FLIM"/>
    <property type="match status" value="1"/>
</dbReference>
<evidence type="ECO:0000256" key="1">
    <source>
        <dbReference type="ARBA" id="ARBA00004117"/>
    </source>
</evidence>
<evidence type="ECO:0000256" key="3">
    <source>
        <dbReference type="ARBA" id="ARBA00011049"/>
    </source>
</evidence>
<gene>
    <name evidence="15" type="primary">fliM</name>
    <name evidence="15" type="ORF">NKW50_04475</name>
</gene>
<dbReference type="Gene3D" id="2.30.330.10">
    <property type="entry name" value="SpoA-like"/>
    <property type="match status" value="1"/>
</dbReference>
<evidence type="ECO:0000256" key="8">
    <source>
        <dbReference type="ARBA" id="ARBA00022779"/>
    </source>
</evidence>
<keyword evidence="16" id="KW-1185">Reference proteome</keyword>
<keyword evidence="10" id="KW-0975">Bacterial flagellum</keyword>
<proteinExistence type="inferred from homology"/>
<evidence type="ECO:0000259" key="14">
    <source>
        <dbReference type="Pfam" id="PF01052"/>
    </source>
</evidence>
<dbReference type="Gene3D" id="3.40.1550.10">
    <property type="entry name" value="CheC-like"/>
    <property type="match status" value="1"/>
</dbReference>
<dbReference type="EMBL" id="JAMYZZ010000004">
    <property type="protein sequence ID" value="MCP1257845.1"/>
    <property type="molecule type" value="Genomic_DNA"/>
</dbReference>
<keyword evidence="8" id="KW-0283">Flagellar rotation</keyword>
<evidence type="ECO:0000256" key="2">
    <source>
        <dbReference type="ARBA" id="ARBA00004417"/>
    </source>
</evidence>
<keyword evidence="6" id="KW-0145">Chemotaxis</keyword>
<feature type="compositionally biased region" description="Polar residues" evidence="13">
    <location>
        <begin position="459"/>
        <end position="468"/>
    </location>
</feature>
<dbReference type="InterPro" id="IPR001543">
    <property type="entry name" value="FliN-like_C"/>
</dbReference>
<keyword evidence="15" id="KW-0282">Flagellum</keyword>
<keyword evidence="9" id="KW-0472">Membrane</keyword>
<evidence type="ECO:0000256" key="10">
    <source>
        <dbReference type="ARBA" id="ARBA00023143"/>
    </source>
</evidence>
<dbReference type="PRINTS" id="PR00955">
    <property type="entry name" value="FLGMOTORFLIM"/>
</dbReference>
<feature type="compositionally biased region" description="Basic and acidic residues" evidence="13">
    <location>
        <begin position="59"/>
        <end position="107"/>
    </location>
</feature>
<protein>
    <recommendedName>
        <fullName evidence="4 12">Flagellar motor switch protein FliM</fullName>
    </recommendedName>
</protein>
<dbReference type="SUPFAM" id="SSF101801">
    <property type="entry name" value="Surface presentation of antigens (SPOA)"/>
    <property type="match status" value="1"/>
</dbReference>
<keyword evidence="15" id="KW-0969">Cilium</keyword>
<evidence type="ECO:0000256" key="4">
    <source>
        <dbReference type="ARBA" id="ARBA00021898"/>
    </source>
</evidence>
<organism evidence="15 16">
    <name type="scientific">Acetobacter lambici</name>
    <dbReference type="NCBI Taxonomy" id="1332824"/>
    <lineage>
        <taxon>Bacteria</taxon>
        <taxon>Pseudomonadati</taxon>
        <taxon>Pseudomonadota</taxon>
        <taxon>Alphaproteobacteria</taxon>
        <taxon>Acetobacterales</taxon>
        <taxon>Acetobacteraceae</taxon>
        <taxon>Acetobacter</taxon>
    </lineage>
</organism>
<evidence type="ECO:0000256" key="11">
    <source>
        <dbReference type="ARBA" id="ARBA00025044"/>
    </source>
</evidence>
<name>A0ABT1EY17_9PROT</name>
<dbReference type="NCBIfam" id="TIGR01397">
    <property type="entry name" value="fliM_switch"/>
    <property type="match status" value="1"/>
</dbReference>
<dbReference type="SUPFAM" id="SSF103039">
    <property type="entry name" value="CheC-like"/>
    <property type="match status" value="1"/>
</dbReference>
<dbReference type="RefSeq" id="WP_242012518.1">
    <property type="nucleotide sequence ID" value="NZ_JAMYZY010000004.1"/>
</dbReference>
<feature type="domain" description="Flagellar motor switch protein FliN-like C-terminal" evidence="14">
    <location>
        <begin position="358"/>
        <end position="429"/>
    </location>
</feature>
<dbReference type="PANTHER" id="PTHR30034">
    <property type="entry name" value="FLAGELLAR MOTOR SWITCH PROTEIN FLIM"/>
    <property type="match status" value="1"/>
</dbReference>
<evidence type="ECO:0000256" key="6">
    <source>
        <dbReference type="ARBA" id="ARBA00022500"/>
    </source>
</evidence>
<reference evidence="15 16" key="1">
    <citation type="submission" date="2022-06" db="EMBL/GenBank/DDBJ databases">
        <title>Acetobacer genomes from food samples.</title>
        <authorList>
            <person name="Sombolestani A."/>
        </authorList>
    </citation>
    <scope>NUCLEOTIDE SEQUENCE [LARGE SCALE GENOMIC DNA]</scope>
    <source>
        <strain evidence="15 16">R-83285</strain>
    </source>
</reference>
<comment type="function">
    <text evidence="11">FliM is one of three proteins (FliG, FliN, FliM) that forms the rotor-mounted switch complex (C ring), located at the base of the basal body. This complex interacts with the CheY and CheZ chemotaxis proteins, in addition to contacting components of the motor that determine the direction of flagellar rotation.</text>
</comment>
<keyword evidence="7" id="KW-0997">Cell inner membrane</keyword>
<evidence type="ECO:0000256" key="12">
    <source>
        <dbReference type="NCBIfam" id="TIGR01397"/>
    </source>
</evidence>
<feature type="region of interest" description="Disordered" evidence="13">
    <location>
        <begin position="430"/>
        <end position="468"/>
    </location>
</feature>
<comment type="subcellular location">
    <subcellularLocation>
        <location evidence="1">Bacterial flagellum basal body</location>
    </subcellularLocation>
    <subcellularLocation>
        <location evidence="2">Cell inner membrane</location>
        <topology evidence="2">Peripheral membrane protein</topology>
    </subcellularLocation>
</comment>
<evidence type="ECO:0000313" key="15">
    <source>
        <dbReference type="EMBL" id="MCP1257845.1"/>
    </source>
</evidence>
<dbReference type="Pfam" id="PF02154">
    <property type="entry name" value="FliM"/>
    <property type="match status" value="1"/>
</dbReference>
<keyword evidence="15" id="KW-0966">Cell projection</keyword>
<feature type="compositionally biased region" description="Basic and acidic residues" evidence="13">
    <location>
        <begin position="25"/>
        <end position="51"/>
    </location>
</feature>
<evidence type="ECO:0000256" key="13">
    <source>
        <dbReference type="SAM" id="MobiDB-lite"/>
    </source>
</evidence>
<comment type="similarity">
    <text evidence="3">Belongs to the FliM family.</text>
</comment>
<dbReference type="InterPro" id="IPR036429">
    <property type="entry name" value="SpoA-like_sf"/>
</dbReference>
<dbReference type="CDD" id="cd17908">
    <property type="entry name" value="FliM"/>
    <property type="match status" value="1"/>
</dbReference>
<evidence type="ECO:0000313" key="16">
    <source>
        <dbReference type="Proteomes" id="UP001523528"/>
    </source>
</evidence>
<dbReference type="Pfam" id="PF01052">
    <property type="entry name" value="FliMN_C"/>
    <property type="match status" value="1"/>
</dbReference>
<evidence type="ECO:0000256" key="7">
    <source>
        <dbReference type="ARBA" id="ARBA00022519"/>
    </source>
</evidence>
<comment type="caution">
    <text evidence="15">The sequence shown here is derived from an EMBL/GenBank/DDBJ whole genome shotgun (WGS) entry which is preliminary data.</text>
</comment>
<feature type="compositionally biased region" description="Pro residues" evidence="13">
    <location>
        <begin position="439"/>
        <end position="454"/>
    </location>
</feature>
<evidence type="ECO:0000256" key="5">
    <source>
        <dbReference type="ARBA" id="ARBA00022475"/>
    </source>
</evidence>
<feature type="region of interest" description="Disordered" evidence="13">
    <location>
        <begin position="1"/>
        <end position="116"/>
    </location>
</feature>
<dbReference type="InterPro" id="IPR028976">
    <property type="entry name" value="CheC-like_sf"/>
</dbReference>
<accession>A0ABT1EY17</accession>
<evidence type="ECO:0000256" key="9">
    <source>
        <dbReference type="ARBA" id="ARBA00023136"/>
    </source>
</evidence>
<dbReference type="InterPro" id="IPR001689">
    <property type="entry name" value="Flag_FliM"/>
</dbReference>
<keyword evidence="5" id="KW-1003">Cell membrane</keyword>
<dbReference type="Proteomes" id="UP001523528">
    <property type="component" value="Unassembled WGS sequence"/>
</dbReference>